<keyword evidence="8 11" id="KW-0808">Transferase</keyword>
<dbReference type="GO" id="GO:0004373">
    <property type="term" value="F:alpha-1,4-glucan glucosyltransferase (UDP-glucose donor) activity"/>
    <property type="evidence" value="ECO:0007669"/>
    <property type="project" value="InterPro"/>
</dbReference>
<sequence>MKKILFVTSEAYPLIKTGGLADVSGSLPIALKALGHDVRILLPGYASVVEMGHFESVRLLHGDGGIAILEGVLPGSTVPVWLLAHPEYFGRLGNPYLASDGKPWPDNPARFSLLCHVAVEIAMDRLGLRWKPDIVHCNDWQTGLAPALLSDEPGRPATVFTIHNLAYQGVFPYETFLKLRLPNRFWSSHALEFYNQFSFIKGGLVFSDRITTVSPHYAEEIQGEEFGAGLEGLLRHRRERLSGILNGIDADAWNPATDPYIAANYDIDTLEKRAANRMALQQVFGLAQDDAIVLMAWVGRLVQQKGIDLVIELLPKLMRMPIQLVIVGSGEARYEQILLDWARLYPDRIAVKLGYDEANAHLIEAGTDLFLMPSRFEPCGLNQMYSQRYGAIPVVRHVGGLADTVADANATNLTMDRATGVVFQEAAAEDLLQALNRGFVLCQNKVLREKVQKAGMSKDFSWRQSAQCYLDLYDLAMADRLTAESLLQIKMDT</sequence>
<protein>
    <recommendedName>
        <fullName evidence="6 11">Glycogen synthase</fullName>
        <ecNumber evidence="5 11">2.4.1.21</ecNumber>
    </recommendedName>
    <alternativeName>
        <fullName evidence="10 11">Starch [bacterial glycogen] synthase</fullName>
    </alternativeName>
</protein>
<evidence type="ECO:0000313" key="15">
    <source>
        <dbReference type="Proteomes" id="UP000266313"/>
    </source>
</evidence>
<dbReference type="Gene3D" id="3.40.50.2000">
    <property type="entry name" value="Glycogen Phosphorylase B"/>
    <property type="match status" value="2"/>
</dbReference>
<dbReference type="SUPFAM" id="SSF53756">
    <property type="entry name" value="UDP-Glycosyltransferase/glycogen phosphorylase"/>
    <property type="match status" value="1"/>
</dbReference>
<dbReference type="CDD" id="cd03791">
    <property type="entry name" value="GT5_Glycogen_synthase_DULL1-like"/>
    <property type="match status" value="1"/>
</dbReference>
<dbReference type="EC" id="2.4.1.21" evidence="5 11"/>
<feature type="domain" description="Starch synthase catalytic" evidence="13">
    <location>
        <begin position="3"/>
        <end position="236"/>
    </location>
</feature>
<evidence type="ECO:0000256" key="10">
    <source>
        <dbReference type="ARBA" id="ARBA00031722"/>
    </source>
</evidence>
<dbReference type="InterPro" id="IPR013534">
    <property type="entry name" value="Starch_synth_cat_dom"/>
</dbReference>
<dbReference type="GO" id="GO:0009011">
    <property type="term" value="F:alpha-1,4-glucan glucosyltransferase (ADP-glucose donor) activity"/>
    <property type="evidence" value="ECO:0007669"/>
    <property type="project" value="UniProtKB-UniRule"/>
</dbReference>
<dbReference type="AlphaFoldDB" id="A0A250KRE5"/>
<dbReference type="KEGG" id="mmai:sS8_2273"/>
<evidence type="ECO:0000256" key="7">
    <source>
        <dbReference type="ARBA" id="ARBA00022676"/>
    </source>
</evidence>
<dbReference type="UniPathway" id="UPA00164"/>
<dbReference type="Pfam" id="PF00534">
    <property type="entry name" value="Glycos_transf_1"/>
    <property type="match status" value="1"/>
</dbReference>
<dbReference type="PANTHER" id="PTHR45825:SF11">
    <property type="entry name" value="ALPHA AMYLASE DOMAIN-CONTAINING PROTEIN"/>
    <property type="match status" value="1"/>
</dbReference>
<evidence type="ECO:0000256" key="11">
    <source>
        <dbReference type="HAMAP-Rule" id="MF_00484"/>
    </source>
</evidence>
<keyword evidence="9 11" id="KW-0320">Glycogen biosynthesis</keyword>
<dbReference type="NCBIfam" id="NF001899">
    <property type="entry name" value="PRK00654.1-2"/>
    <property type="match status" value="1"/>
</dbReference>
<organism evidence="14 15">
    <name type="scientific">Methylocaldum marinum</name>
    <dbReference type="NCBI Taxonomy" id="1432792"/>
    <lineage>
        <taxon>Bacteria</taxon>
        <taxon>Pseudomonadati</taxon>
        <taxon>Pseudomonadota</taxon>
        <taxon>Gammaproteobacteria</taxon>
        <taxon>Methylococcales</taxon>
        <taxon>Methylococcaceae</taxon>
        <taxon>Methylocaldum</taxon>
    </lineage>
</organism>
<comment type="pathway">
    <text evidence="3 11">Glycan biosynthesis; glycogen biosynthesis.</text>
</comment>
<dbReference type="GO" id="GO:0005978">
    <property type="term" value="P:glycogen biosynthetic process"/>
    <property type="evidence" value="ECO:0007669"/>
    <property type="project" value="UniProtKB-UniRule"/>
</dbReference>
<reference evidence="14 15" key="1">
    <citation type="submission" date="2016-12" db="EMBL/GenBank/DDBJ databases">
        <title>Genome sequencing of Methylocaldum marinum.</title>
        <authorList>
            <person name="Takeuchi M."/>
            <person name="Kamagata Y."/>
            <person name="Hiraoka S."/>
            <person name="Oshima K."/>
            <person name="Hattori M."/>
            <person name="Iwasaki W."/>
        </authorList>
    </citation>
    <scope>NUCLEOTIDE SEQUENCE [LARGE SCALE GENOMIC DNA]</scope>
    <source>
        <strain evidence="14 15">S8</strain>
    </source>
</reference>
<dbReference type="RefSeq" id="WP_119629679.1">
    <property type="nucleotide sequence ID" value="NZ_AP017928.1"/>
</dbReference>
<evidence type="ECO:0000256" key="1">
    <source>
        <dbReference type="ARBA" id="ARBA00001478"/>
    </source>
</evidence>
<comment type="function">
    <text evidence="2 11">Synthesizes alpha-1,4-glucan chains using ADP-glucose.</text>
</comment>
<evidence type="ECO:0000256" key="8">
    <source>
        <dbReference type="ARBA" id="ARBA00022679"/>
    </source>
</evidence>
<evidence type="ECO:0000256" key="4">
    <source>
        <dbReference type="ARBA" id="ARBA00010281"/>
    </source>
</evidence>
<comment type="similarity">
    <text evidence="4 11">Belongs to the glycosyltransferase 1 family. Bacterial/plant glycogen synthase subfamily.</text>
</comment>
<evidence type="ECO:0000256" key="6">
    <source>
        <dbReference type="ARBA" id="ARBA00019935"/>
    </source>
</evidence>
<keyword evidence="15" id="KW-1185">Reference proteome</keyword>
<keyword evidence="7 11" id="KW-0328">Glycosyltransferase</keyword>
<dbReference type="InterPro" id="IPR011835">
    <property type="entry name" value="GS/SS"/>
</dbReference>
<feature type="domain" description="Glycosyl transferase family 1" evidence="12">
    <location>
        <begin position="283"/>
        <end position="437"/>
    </location>
</feature>
<dbReference type="OrthoDB" id="9808590at2"/>
<feature type="binding site" evidence="11">
    <location>
        <position position="16"/>
    </location>
    <ligand>
        <name>ADP-alpha-D-glucose</name>
        <dbReference type="ChEBI" id="CHEBI:57498"/>
    </ligand>
</feature>
<dbReference type="Proteomes" id="UP000266313">
    <property type="component" value="Chromosome"/>
</dbReference>
<gene>
    <name evidence="11" type="primary">glgA</name>
    <name evidence="14" type="ORF">sS8_2273</name>
</gene>
<dbReference type="NCBIfam" id="TIGR02095">
    <property type="entry name" value="glgA"/>
    <property type="match status" value="1"/>
</dbReference>
<dbReference type="PANTHER" id="PTHR45825">
    <property type="entry name" value="GRANULE-BOUND STARCH SYNTHASE 1, CHLOROPLASTIC/AMYLOPLASTIC"/>
    <property type="match status" value="1"/>
</dbReference>
<comment type="catalytic activity">
    <reaction evidence="1 11">
        <text>[(1-&gt;4)-alpha-D-glucosyl](n) + ADP-alpha-D-glucose = [(1-&gt;4)-alpha-D-glucosyl](n+1) + ADP + H(+)</text>
        <dbReference type="Rhea" id="RHEA:18189"/>
        <dbReference type="Rhea" id="RHEA-COMP:9584"/>
        <dbReference type="Rhea" id="RHEA-COMP:9587"/>
        <dbReference type="ChEBI" id="CHEBI:15378"/>
        <dbReference type="ChEBI" id="CHEBI:15444"/>
        <dbReference type="ChEBI" id="CHEBI:57498"/>
        <dbReference type="ChEBI" id="CHEBI:456216"/>
        <dbReference type="EC" id="2.4.1.21"/>
    </reaction>
</comment>
<evidence type="ECO:0000313" key="14">
    <source>
        <dbReference type="EMBL" id="BBA34225.1"/>
    </source>
</evidence>
<evidence type="ECO:0000256" key="3">
    <source>
        <dbReference type="ARBA" id="ARBA00004964"/>
    </source>
</evidence>
<dbReference type="EMBL" id="AP017928">
    <property type="protein sequence ID" value="BBA34225.1"/>
    <property type="molecule type" value="Genomic_DNA"/>
</dbReference>
<evidence type="ECO:0000259" key="13">
    <source>
        <dbReference type="Pfam" id="PF08323"/>
    </source>
</evidence>
<evidence type="ECO:0000259" key="12">
    <source>
        <dbReference type="Pfam" id="PF00534"/>
    </source>
</evidence>
<accession>A0A250KRE5</accession>
<evidence type="ECO:0000256" key="9">
    <source>
        <dbReference type="ARBA" id="ARBA00023056"/>
    </source>
</evidence>
<evidence type="ECO:0000256" key="5">
    <source>
        <dbReference type="ARBA" id="ARBA00012588"/>
    </source>
</evidence>
<name>A0A250KRE5_9GAMM</name>
<evidence type="ECO:0000256" key="2">
    <source>
        <dbReference type="ARBA" id="ARBA00002764"/>
    </source>
</evidence>
<dbReference type="Pfam" id="PF08323">
    <property type="entry name" value="Glyco_transf_5"/>
    <property type="match status" value="1"/>
</dbReference>
<proteinExistence type="inferred from homology"/>
<dbReference type="InterPro" id="IPR001296">
    <property type="entry name" value="Glyco_trans_1"/>
</dbReference>
<dbReference type="HAMAP" id="MF_00484">
    <property type="entry name" value="Glycogen_synth"/>
    <property type="match status" value="1"/>
</dbReference>